<organism evidence="2 3">
    <name type="scientific">Actinokineospora auranticolor</name>
    <dbReference type="NCBI Taxonomy" id="155976"/>
    <lineage>
        <taxon>Bacteria</taxon>
        <taxon>Bacillati</taxon>
        <taxon>Actinomycetota</taxon>
        <taxon>Actinomycetes</taxon>
        <taxon>Pseudonocardiales</taxon>
        <taxon>Pseudonocardiaceae</taxon>
        <taxon>Actinokineospora</taxon>
    </lineage>
</organism>
<dbReference type="Proteomes" id="UP000239203">
    <property type="component" value="Unassembled WGS sequence"/>
</dbReference>
<dbReference type="AlphaFoldDB" id="A0A2S6GM52"/>
<dbReference type="InterPro" id="IPR014262">
    <property type="entry name" value="HAF_rpt"/>
</dbReference>
<dbReference type="OrthoDB" id="4310309at2"/>
<evidence type="ECO:0000256" key="1">
    <source>
        <dbReference type="SAM" id="SignalP"/>
    </source>
</evidence>
<evidence type="ECO:0000313" key="2">
    <source>
        <dbReference type="EMBL" id="PPK66322.1"/>
    </source>
</evidence>
<feature type="chain" id="PRO_5015554449" evidence="1">
    <location>
        <begin position="30"/>
        <end position="387"/>
    </location>
</feature>
<dbReference type="EMBL" id="PTIX01000010">
    <property type="protein sequence ID" value="PPK66322.1"/>
    <property type="molecule type" value="Genomic_DNA"/>
</dbReference>
<gene>
    <name evidence="2" type="ORF">CLV40_11026</name>
</gene>
<dbReference type="RefSeq" id="WP_104480320.1">
    <property type="nucleotide sequence ID" value="NZ_CP154825.1"/>
</dbReference>
<proteinExistence type="predicted"/>
<sequence length="387" mass="39877">MSQLPAPRRVFPAALLLLALAPVAAPASAADDRGPVLSAAPLPLPPGHTSADAVALNERGEIVGGSRGPGASRAVLWRGATVTDLGPGAATGINERGQVVGGEQVSGSVGAYERTPRLYFRGTSTALPLPNRAFAITGPIADDGTAPVAFPSTTQSYHMERVGYWKDGAFVGLPVPGPHLSLNAVNNNGVLAGAYVPQFGNHPYAFRCQGATCEELAWLPGATGLASVSAINDRGAIVGTIGTNAVRWDGAAVTGLPALPSATWSSVSANRQAVNERGDIVGTSGNRAVLWRDGRVVDLGSPLGGASGAVAVNDLGDVVGWSETPDYSRRQAFLWRQGRVTDLGTAGAPNSTNAMPTALNNQGVIIGRAVTPQWETVPLRWTVRPPR</sequence>
<feature type="signal peptide" evidence="1">
    <location>
        <begin position="1"/>
        <end position="29"/>
    </location>
</feature>
<dbReference type="NCBIfam" id="TIGR02913">
    <property type="entry name" value="HAF_rpt"/>
    <property type="match status" value="1"/>
</dbReference>
<protein>
    <submittedName>
        <fullName evidence="2">Putative HAF family extracellular repeat protein</fullName>
    </submittedName>
</protein>
<reference evidence="2 3" key="1">
    <citation type="submission" date="2018-02" db="EMBL/GenBank/DDBJ databases">
        <title>Genomic Encyclopedia of Archaeal and Bacterial Type Strains, Phase II (KMG-II): from individual species to whole genera.</title>
        <authorList>
            <person name="Goeker M."/>
        </authorList>
    </citation>
    <scope>NUCLEOTIDE SEQUENCE [LARGE SCALE GENOMIC DNA]</scope>
    <source>
        <strain evidence="2 3">YU 961-1</strain>
    </source>
</reference>
<name>A0A2S6GM52_9PSEU</name>
<keyword evidence="1" id="KW-0732">Signal</keyword>
<comment type="caution">
    <text evidence="2">The sequence shown here is derived from an EMBL/GenBank/DDBJ whole genome shotgun (WGS) entry which is preliminary data.</text>
</comment>
<evidence type="ECO:0000313" key="3">
    <source>
        <dbReference type="Proteomes" id="UP000239203"/>
    </source>
</evidence>
<accession>A0A2S6GM52</accession>
<keyword evidence="3" id="KW-1185">Reference proteome</keyword>